<name>A0A9W9B6X9_9HYPO</name>
<reference evidence="1" key="1">
    <citation type="submission" date="2022-09" db="EMBL/GenBank/DDBJ databases">
        <title>Chromosome-level assembly of Trichoderma breve T069, a fungus used in development of biopesticide product.</title>
        <authorList>
            <person name="Lin R."/>
            <person name="Liu T."/>
        </authorList>
    </citation>
    <scope>NUCLEOTIDE SEQUENCE</scope>
    <source>
        <strain evidence="1">T069</strain>
    </source>
</reference>
<proteinExistence type="predicted"/>
<accession>A0A9W9B6X9</accession>
<evidence type="ECO:0000313" key="1">
    <source>
        <dbReference type="EMBL" id="KAJ4857708.1"/>
    </source>
</evidence>
<evidence type="ECO:0000313" key="2">
    <source>
        <dbReference type="Proteomes" id="UP001140511"/>
    </source>
</evidence>
<protein>
    <submittedName>
        <fullName evidence="1">Uncharacterized protein</fullName>
    </submittedName>
</protein>
<organism evidence="1 2">
    <name type="scientific">Trichoderma breve</name>
    <dbReference type="NCBI Taxonomy" id="2034170"/>
    <lineage>
        <taxon>Eukaryota</taxon>
        <taxon>Fungi</taxon>
        <taxon>Dikarya</taxon>
        <taxon>Ascomycota</taxon>
        <taxon>Pezizomycotina</taxon>
        <taxon>Sordariomycetes</taxon>
        <taxon>Hypocreomycetidae</taxon>
        <taxon>Hypocreales</taxon>
        <taxon>Hypocreaceae</taxon>
        <taxon>Trichoderma</taxon>
    </lineage>
</organism>
<gene>
    <name evidence="1" type="ORF">T069G_08605</name>
</gene>
<dbReference type="AlphaFoldDB" id="A0A9W9B6X9"/>
<dbReference type="GeneID" id="80870503"/>
<comment type="caution">
    <text evidence="1">The sequence shown here is derived from an EMBL/GenBank/DDBJ whole genome shotgun (WGS) entry which is preliminary data.</text>
</comment>
<keyword evidence="2" id="KW-1185">Reference proteome</keyword>
<dbReference type="EMBL" id="JAOPEN010000005">
    <property type="protein sequence ID" value="KAJ4857708.1"/>
    <property type="molecule type" value="Genomic_DNA"/>
</dbReference>
<sequence>MNETSEPDAMRRRHSIDLAEPLDTYEESDCAFSDDNLGIDMDMEFDLAMPHAAETRLPRLAATPSLPPTPVAPPSSPLVAAMAIRANTLRSTFAGQIS</sequence>
<dbReference type="RefSeq" id="XP_056026764.1">
    <property type="nucleotide sequence ID" value="XM_056175815.1"/>
</dbReference>
<dbReference type="Proteomes" id="UP001140511">
    <property type="component" value="Unassembled WGS sequence"/>
</dbReference>